<comment type="caution">
    <text evidence="1">The sequence shown here is derived from an EMBL/GenBank/DDBJ whole genome shotgun (WGS) entry which is preliminary data.</text>
</comment>
<keyword evidence="2" id="KW-1185">Reference proteome</keyword>
<protein>
    <submittedName>
        <fullName evidence="1">Uncharacterized protein</fullName>
    </submittedName>
</protein>
<dbReference type="AlphaFoldDB" id="A0A821M750"/>
<reference evidence="1" key="1">
    <citation type="submission" date="2021-02" db="EMBL/GenBank/DDBJ databases">
        <authorList>
            <person name="Steward A R."/>
        </authorList>
    </citation>
    <scope>NUCLEOTIDE SEQUENCE</scope>
</reference>
<name>A0A821M750_9NEOP</name>
<dbReference type="EMBL" id="CAJOBZ010000002">
    <property type="protein sequence ID" value="CAF4763702.1"/>
    <property type="molecule type" value="Genomic_DNA"/>
</dbReference>
<organism evidence="1 2">
    <name type="scientific">Pieris macdunnoughi</name>
    <dbReference type="NCBI Taxonomy" id="345717"/>
    <lineage>
        <taxon>Eukaryota</taxon>
        <taxon>Metazoa</taxon>
        <taxon>Ecdysozoa</taxon>
        <taxon>Arthropoda</taxon>
        <taxon>Hexapoda</taxon>
        <taxon>Insecta</taxon>
        <taxon>Pterygota</taxon>
        <taxon>Neoptera</taxon>
        <taxon>Endopterygota</taxon>
        <taxon>Lepidoptera</taxon>
        <taxon>Glossata</taxon>
        <taxon>Ditrysia</taxon>
        <taxon>Papilionoidea</taxon>
        <taxon>Pieridae</taxon>
        <taxon>Pierinae</taxon>
        <taxon>Pieris</taxon>
    </lineage>
</organism>
<proteinExistence type="predicted"/>
<evidence type="ECO:0000313" key="1">
    <source>
        <dbReference type="EMBL" id="CAF4763702.1"/>
    </source>
</evidence>
<accession>A0A821M750</accession>
<gene>
    <name evidence="1" type="ORF">PMACD_LOCUS1445</name>
</gene>
<dbReference type="OrthoDB" id="7430529at2759"/>
<sequence length="215" mass="24006">MFFLILALAQTVHSVYVVSLYGDVYKDVDFFTKTFPWVVDNIGGDISVDYYLLGSGRYSVPQMCALEQMKRNTFLQAQFLKCEAEGTTSTICLCESGIDPQKYQHCVLTKGFYASFASNKYSQLGLDASPVIDVGYKNTVFGVDENWYLKKICTIFGDNPPRGCTEPFACNSTSEFSHRKGVASFNCNSMNDCNLPVTAVTTTGKPYTTENNIYR</sequence>
<dbReference type="Proteomes" id="UP000663880">
    <property type="component" value="Unassembled WGS sequence"/>
</dbReference>
<evidence type="ECO:0000313" key="2">
    <source>
        <dbReference type="Proteomes" id="UP000663880"/>
    </source>
</evidence>